<feature type="domain" description="Secretion system C-terminal sorting" evidence="3">
    <location>
        <begin position="422"/>
        <end position="489"/>
    </location>
</feature>
<evidence type="ECO:0000259" key="3">
    <source>
        <dbReference type="Pfam" id="PF18962"/>
    </source>
</evidence>
<dbReference type="NCBIfam" id="TIGR04183">
    <property type="entry name" value="Por_Secre_tail"/>
    <property type="match status" value="1"/>
</dbReference>
<evidence type="ECO:0000256" key="1">
    <source>
        <dbReference type="ARBA" id="ARBA00022729"/>
    </source>
</evidence>
<dbReference type="Pfam" id="PF18962">
    <property type="entry name" value="Por_Secre_tail"/>
    <property type="match status" value="1"/>
</dbReference>
<dbReference type="KEGG" id="aev:EI546_08655"/>
<name>A0A410G3J5_9FLAO</name>
<dbReference type="SUPFAM" id="SSF51126">
    <property type="entry name" value="Pectin lyase-like"/>
    <property type="match status" value="1"/>
</dbReference>
<feature type="signal peptide" evidence="2">
    <location>
        <begin position="1"/>
        <end position="20"/>
    </location>
</feature>
<evidence type="ECO:0000256" key="2">
    <source>
        <dbReference type="SAM" id="SignalP"/>
    </source>
</evidence>
<gene>
    <name evidence="4" type="ORF">EI546_08655</name>
</gene>
<dbReference type="OrthoDB" id="1230183at2"/>
<sequence>MKKITFSILFTLLLIASSYAQDFTTPNTGLVYTLDDIATASPTTITVSGTDYTMFGNLTIAENDTLLVDSDLTLSIDADLRITIFGTFTVNADAVTFTAIDEDAPYEGFRFEENSVVNIQNSTITYGGGLRVLNEDFTLNNCTLSHNVSGISTGSVVSLSRGTPQITNNIFTFNQTPAVSSAANRQVSAYIFNNYIEANNIANSNRPQINMGTTRATDTLRIIQNTIIGDPANTRAGGIAVSNLTGGQVLAIIDDNIIQGNRYGITVVGANAFAYIRNNIIEDNDIEGDPLIGGSGISINTNNGPHTIVASGNEIRRNLWGITVIGEAMLNLGDDEENPGGNIFSENGNGGEIFALYNNTPHTIMAKHNCWIEDQESTPEDVEDVIFHSVDDPNLGEVIFEPFLCGIVVGIEENTFADFSFYPNPVKDEIHFNNNYSIEKVEIYGIQGNLISSKKINDGLQALTINLPGGLYFVKFSNDFQTVTKKMIVE</sequence>
<evidence type="ECO:0000313" key="5">
    <source>
        <dbReference type="Proteomes" id="UP000285517"/>
    </source>
</evidence>
<dbReference type="AlphaFoldDB" id="A0A410G3J5"/>
<proteinExistence type="predicted"/>
<keyword evidence="1 2" id="KW-0732">Signal</keyword>
<dbReference type="InterPro" id="IPR006626">
    <property type="entry name" value="PbH1"/>
</dbReference>
<organism evidence="4 5">
    <name type="scientific">Aequorivita ciconiae</name>
    <dbReference type="NCBI Taxonomy" id="2494375"/>
    <lineage>
        <taxon>Bacteria</taxon>
        <taxon>Pseudomonadati</taxon>
        <taxon>Bacteroidota</taxon>
        <taxon>Flavobacteriia</taxon>
        <taxon>Flavobacteriales</taxon>
        <taxon>Flavobacteriaceae</taxon>
        <taxon>Aequorivita</taxon>
    </lineage>
</organism>
<dbReference type="InterPro" id="IPR011050">
    <property type="entry name" value="Pectin_lyase_fold/virulence"/>
</dbReference>
<feature type="chain" id="PRO_5019234136" evidence="2">
    <location>
        <begin position="21"/>
        <end position="490"/>
    </location>
</feature>
<reference evidence="4 5" key="1">
    <citation type="submission" date="2019-01" db="EMBL/GenBank/DDBJ databases">
        <title>Complete genome sequencing of Aequorivita sp. H23M31.</title>
        <authorList>
            <person name="Bae J.-W."/>
        </authorList>
    </citation>
    <scope>NUCLEOTIDE SEQUENCE [LARGE SCALE GENOMIC DNA]</scope>
    <source>
        <strain evidence="4 5">H23M31</strain>
    </source>
</reference>
<accession>A0A410G3J5</accession>
<dbReference type="RefSeq" id="WP_128250166.1">
    <property type="nucleotide sequence ID" value="NZ_CP034951.1"/>
</dbReference>
<dbReference type="SMART" id="SM00710">
    <property type="entry name" value="PbH1"/>
    <property type="match status" value="6"/>
</dbReference>
<dbReference type="Proteomes" id="UP000285517">
    <property type="component" value="Chromosome"/>
</dbReference>
<dbReference type="EMBL" id="CP034951">
    <property type="protein sequence ID" value="QAA81785.1"/>
    <property type="molecule type" value="Genomic_DNA"/>
</dbReference>
<dbReference type="InterPro" id="IPR026444">
    <property type="entry name" value="Secre_tail"/>
</dbReference>
<evidence type="ECO:0000313" key="4">
    <source>
        <dbReference type="EMBL" id="QAA81785.1"/>
    </source>
</evidence>
<keyword evidence="5" id="KW-1185">Reference proteome</keyword>
<protein>
    <submittedName>
        <fullName evidence="4">T9SS type A sorting domain-containing protein</fullName>
    </submittedName>
</protein>